<gene>
    <name evidence="4" type="ORF">RDV84_11160</name>
</gene>
<dbReference type="Pfam" id="PF13409">
    <property type="entry name" value="GST_N_2"/>
    <property type="match status" value="1"/>
</dbReference>
<sequence>MSPILYYGVPSGCSFGSIVALEWSGQPYRLARVNMPEDMQTDAFAAINPVRESPALATARGDFLSESIAILNHVGALPGALDAGISFAQGTREFDRLNRMLAFLNTTFFNSFASLWWLLEHESDEATQRALTAYGRARVIHAHQELERMLGDQPWLLGEHRTLADAYFIGIARWTKYHDVVDRRDYPNLQRLFDKLEADPAVIFAHAIEQQRPATSVGRFEGEVGIAESLASRPEPGARAADPAPHGVGDSRAVGMEREK</sequence>
<feature type="region of interest" description="Disordered" evidence="1">
    <location>
        <begin position="230"/>
        <end position="260"/>
    </location>
</feature>
<dbReference type="CDD" id="cd03057">
    <property type="entry name" value="GST_N_Beta"/>
    <property type="match status" value="1"/>
</dbReference>
<dbReference type="SUPFAM" id="SSF52833">
    <property type="entry name" value="Thioredoxin-like"/>
    <property type="match status" value="1"/>
</dbReference>
<dbReference type="RefSeq" id="WP_309153462.1">
    <property type="nucleotide sequence ID" value="NZ_CP133568.1"/>
</dbReference>
<dbReference type="SUPFAM" id="SSF47616">
    <property type="entry name" value="GST C-terminal domain-like"/>
    <property type="match status" value="1"/>
</dbReference>
<dbReference type="Gene3D" id="3.40.30.10">
    <property type="entry name" value="Glutaredoxin"/>
    <property type="match status" value="1"/>
</dbReference>
<dbReference type="InterPro" id="IPR004046">
    <property type="entry name" value="GST_C"/>
</dbReference>
<dbReference type="PANTHER" id="PTHR44051">
    <property type="entry name" value="GLUTATHIONE S-TRANSFERASE-RELATED"/>
    <property type="match status" value="1"/>
</dbReference>
<dbReference type="PANTHER" id="PTHR44051:SF8">
    <property type="entry name" value="GLUTATHIONE S-TRANSFERASE GSTA"/>
    <property type="match status" value="1"/>
</dbReference>
<evidence type="ECO:0000256" key="1">
    <source>
        <dbReference type="SAM" id="MobiDB-lite"/>
    </source>
</evidence>
<dbReference type="PROSITE" id="PS50404">
    <property type="entry name" value="GST_NTER"/>
    <property type="match status" value="1"/>
</dbReference>
<dbReference type="InterPro" id="IPR036249">
    <property type="entry name" value="Thioredoxin-like_sf"/>
</dbReference>
<evidence type="ECO:0000313" key="5">
    <source>
        <dbReference type="Proteomes" id="UP001229313"/>
    </source>
</evidence>
<keyword evidence="5" id="KW-1185">Reference proteome</keyword>
<evidence type="ECO:0000259" key="3">
    <source>
        <dbReference type="PROSITE" id="PS50405"/>
    </source>
</evidence>
<evidence type="ECO:0000259" key="2">
    <source>
        <dbReference type="PROSITE" id="PS50404"/>
    </source>
</evidence>
<dbReference type="PROSITE" id="PS50405">
    <property type="entry name" value="GST_CTER"/>
    <property type="match status" value="1"/>
</dbReference>
<proteinExistence type="predicted"/>
<dbReference type="Pfam" id="PF00043">
    <property type="entry name" value="GST_C"/>
    <property type="match status" value="1"/>
</dbReference>
<feature type="domain" description="GST C-terminal" evidence="3">
    <location>
        <begin position="90"/>
        <end position="217"/>
    </location>
</feature>
<dbReference type="InterPro" id="IPR010987">
    <property type="entry name" value="Glutathione-S-Trfase_C-like"/>
</dbReference>
<protein>
    <submittedName>
        <fullName evidence="4">Glutathione S-transferase family protein</fullName>
    </submittedName>
</protein>
<organism evidence="4 5">
    <name type="scientific">Lysobacter yananisis</name>
    <dbReference type="NCBI Taxonomy" id="1003114"/>
    <lineage>
        <taxon>Bacteria</taxon>
        <taxon>Pseudomonadati</taxon>
        <taxon>Pseudomonadota</taxon>
        <taxon>Gammaproteobacteria</taxon>
        <taxon>Lysobacterales</taxon>
        <taxon>Lysobacteraceae</taxon>
        <taxon>Lysobacter</taxon>
    </lineage>
</organism>
<dbReference type="Gene3D" id="1.20.1050.10">
    <property type="match status" value="1"/>
</dbReference>
<name>A0ABY9PEB6_9GAMM</name>
<dbReference type="Proteomes" id="UP001229313">
    <property type="component" value="Chromosome"/>
</dbReference>
<accession>A0ABY9PEB6</accession>
<evidence type="ECO:0000313" key="4">
    <source>
        <dbReference type="EMBL" id="WMT05372.1"/>
    </source>
</evidence>
<dbReference type="EMBL" id="CP133568">
    <property type="protein sequence ID" value="WMT05372.1"/>
    <property type="molecule type" value="Genomic_DNA"/>
</dbReference>
<dbReference type="InterPro" id="IPR004045">
    <property type="entry name" value="Glutathione_S-Trfase_N"/>
</dbReference>
<feature type="domain" description="GST N-terminal" evidence="2">
    <location>
        <begin position="1"/>
        <end position="82"/>
    </location>
</feature>
<reference evidence="4 5" key="1">
    <citation type="submission" date="2023-08" db="EMBL/GenBank/DDBJ databases">
        <title>The whole genome sequence of Lysobacter yananisis.</title>
        <authorList>
            <person name="Sun H."/>
        </authorList>
    </citation>
    <scope>NUCLEOTIDE SEQUENCE [LARGE SCALE GENOMIC DNA]</scope>
    <source>
        <strain evidence="4 5">SNNU513</strain>
    </source>
</reference>
<dbReference type="InterPro" id="IPR036282">
    <property type="entry name" value="Glutathione-S-Trfase_C_sf"/>
</dbReference>